<dbReference type="CDD" id="cd16962">
    <property type="entry name" value="RuvC"/>
    <property type="match status" value="1"/>
</dbReference>
<dbReference type="STRING" id="1797197.A2Y75_05725"/>
<dbReference type="GO" id="GO:0003677">
    <property type="term" value="F:DNA binding"/>
    <property type="evidence" value="ECO:0007669"/>
    <property type="project" value="UniProtKB-KW"/>
</dbReference>
<dbReference type="InterPro" id="IPR012337">
    <property type="entry name" value="RNaseH-like_sf"/>
</dbReference>
<gene>
    <name evidence="13" type="primary">ruvC</name>
    <name evidence="15" type="ORF">A2Y75_05725</name>
</gene>
<evidence type="ECO:0000256" key="14">
    <source>
        <dbReference type="NCBIfam" id="TIGR00228"/>
    </source>
</evidence>
<evidence type="ECO:0000256" key="6">
    <source>
        <dbReference type="ARBA" id="ARBA00022763"/>
    </source>
</evidence>
<dbReference type="Gene3D" id="3.30.420.10">
    <property type="entry name" value="Ribonuclease H-like superfamily/Ribonuclease H"/>
    <property type="match status" value="1"/>
</dbReference>
<feature type="active site" evidence="13">
    <location>
        <position position="7"/>
    </location>
</feature>
<protein>
    <recommendedName>
        <fullName evidence="13 14">Crossover junction endodeoxyribonuclease RuvC</fullName>
        <ecNumber evidence="13 14">3.1.21.10</ecNumber>
    </recommendedName>
    <alternativeName>
        <fullName evidence="13">Holliday junction nuclease RuvC</fullName>
    </alternativeName>
    <alternativeName>
        <fullName evidence="13">Holliday junction resolvase RuvC</fullName>
    </alternativeName>
</protein>
<evidence type="ECO:0000256" key="9">
    <source>
        <dbReference type="ARBA" id="ARBA00023125"/>
    </source>
</evidence>
<dbReference type="GO" id="GO:0006310">
    <property type="term" value="P:DNA recombination"/>
    <property type="evidence" value="ECO:0007669"/>
    <property type="project" value="UniProtKB-UniRule"/>
</dbReference>
<dbReference type="EMBL" id="MELK01000052">
    <property type="protein sequence ID" value="OFW55746.1"/>
    <property type="molecule type" value="Genomic_DNA"/>
</dbReference>
<evidence type="ECO:0000256" key="8">
    <source>
        <dbReference type="ARBA" id="ARBA00022842"/>
    </source>
</evidence>
<dbReference type="GO" id="GO:0008821">
    <property type="term" value="F:crossover junction DNA endonuclease activity"/>
    <property type="evidence" value="ECO:0007669"/>
    <property type="project" value="UniProtKB-UniRule"/>
</dbReference>
<evidence type="ECO:0000256" key="5">
    <source>
        <dbReference type="ARBA" id="ARBA00022759"/>
    </source>
</evidence>
<dbReference type="AlphaFoldDB" id="A0A1F2WFX1"/>
<reference evidence="15 16" key="1">
    <citation type="journal article" date="2016" name="Nat. Commun.">
        <title>Thousands of microbial genomes shed light on interconnected biogeochemical processes in an aquifer system.</title>
        <authorList>
            <person name="Anantharaman K."/>
            <person name="Brown C.T."/>
            <person name="Hug L.A."/>
            <person name="Sharon I."/>
            <person name="Castelle C.J."/>
            <person name="Probst A.J."/>
            <person name="Thomas B.C."/>
            <person name="Singh A."/>
            <person name="Wilkins M.J."/>
            <person name="Karaoz U."/>
            <person name="Brodie E.L."/>
            <person name="Williams K.H."/>
            <person name="Hubbard S.S."/>
            <person name="Banfield J.F."/>
        </authorList>
    </citation>
    <scope>NUCLEOTIDE SEQUENCE [LARGE SCALE GENOMIC DNA]</scope>
</reference>
<keyword evidence="2 13" id="KW-0963">Cytoplasm</keyword>
<evidence type="ECO:0000256" key="4">
    <source>
        <dbReference type="ARBA" id="ARBA00022723"/>
    </source>
</evidence>
<feature type="active site" evidence="13">
    <location>
        <position position="67"/>
    </location>
</feature>
<evidence type="ECO:0000256" key="12">
    <source>
        <dbReference type="ARBA" id="ARBA00029354"/>
    </source>
</evidence>
<dbReference type="FunFam" id="3.30.420.10:FF:000002">
    <property type="entry name" value="Crossover junction endodeoxyribonuclease RuvC"/>
    <property type="match status" value="1"/>
</dbReference>
<dbReference type="PANTHER" id="PTHR30194">
    <property type="entry name" value="CROSSOVER JUNCTION ENDODEOXYRIBONUCLEASE RUVC"/>
    <property type="match status" value="1"/>
</dbReference>
<keyword evidence="9 13" id="KW-0238">DNA-binding</keyword>
<accession>A0A1F2WFX1</accession>
<keyword evidence="7 13" id="KW-0378">Hydrolase</keyword>
<evidence type="ECO:0000256" key="7">
    <source>
        <dbReference type="ARBA" id="ARBA00022801"/>
    </source>
</evidence>
<evidence type="ECO:0000256" key="3">
    <source>
        <dbReference type="ARBA" id="ARBA00022722"/>
    </source>
</evidence>
<sequence length="170" mass="18762">MIIMGIDPGLSFTGFGVVEKDGDTLRPFGFGGITTSSKDSMSFRLAKIYGEVKELVERYQPDLLVLEALFFNTNVRSAMLVGQARGGIILAAEHSGIAVEEYTPLQVKQCLVGHGRADKNQVKYMVRTLLHIEEDIKSSHASDALALAICHAHHEKMRRQVEAAVRRPKP</sequence>
<dbReference type="NCBIfam" id="TIGR00228">
    <property type="entry name" value="ruvC"/>
    <property type="match status" value="1"/>
</dbReference>
<dbReference type="PANTHER" id="PTHR30194:SF3">
    <property type="entry name" value="CROSSOVER JUNCTION ENDODEOXYRIBONUCLEASE RUVC"/>
    <property type="match status" value="1"/>
</dbReference>
<keyword evidence="11 13" id="KW-0234">DNA repair</keyword>
<dbReference type="InterPro" id="IPR036397">
    <property type="entry name" value="RNaseH_sf"/>
</dbReference>
<comment type="cofactor">
    <cofactor evidence="13">
        <name>Mg(2+)</name>
        <dbReference type="ChEBI" id="CHEBI:18420"/>
    </cofactor>
    <text evidence="13">Binds 2 Mg(2+) ion per subunit.</text>
</comment>
<comment type="caution">
    <text evidence="15">The sequence shown here is derived from an EMBL/GenBank/DDBJ whole genome shotgun (WGS) entry which is preliminary data.</text>
</comment>
<keyword evidence="8 13" id="KW-0460">Magnesium</keyword>
<dbReference type="PRINTS" id="PR00696">
    <property type="entry name" value="RSOLVASERUVC"/>
</dbReference>
<feature type="binding site" evidence="13">
    <location>
        <position position="7"/>
    </location>
    <ligand>
        <name>Mg(2+)</name>
        <dbReference type="ChEBI" id="CHEBI:18420"/>
        <label>1</label>
    </ligand>
</feature>
<evidence type="ECO:0000256" key="1">
    <source>
        <dbReference type="ARBA" id="ARBA00009518"/>
    </source>
</evidence>
<organism evidence="15 16">
    <name type="scientific">Candidatus Solincola sediminis</name>
    <dbReference type="NCBI Taxonomy" id="1797199"/>
    <lineage>
        <taxon>Bacteria</taxon>
        <taxon>Bacillati</taxon>
        <taxon>Actinomycetota</taxon>
        <taxon>Candidatus Geothermincolia</taxon>
        <taxon>Candidatus Geothermincolales</taxon>
        <taxon>Candidatus Geothermincolaceae</taxon>
        <taxon>Candidatus Solincola</taxon>
    </lineage>
</organism>
<dbReference type="GO" id="GO:0048476">
    <property type="term" value="C:Holliday junction resolvase complex"/>
    <property type="evidence" value="ECO:0007669"/>
    <property type="project" value="UniProtKB-UniRule"/>
</dbReference>
<evidence type="ECO:0000313" key="15">
    <source>
        <dbReference type="EMBL" id="OFW55746.1"/>
    </source>
</evidence>
<feature type="binding site" evidence="13">
    <location>
        <position position="67"/>
    </location>
    <ligand>
        <name>Mg(2+)</name>
        <dbReference type="ChEBI" id="CHEBI:18420"/>
        <label>2</label>
    </ligand>
</feature>
<dbReference type="GO" id="GO:0005737">
    <property type="term" value="C:cytoplasm"/>
    <property type="evidence" value="ECO:0007669"/>
    <property type="project" value="UniProtKB-SubCell"/>
</dbReference>
<keyword evidence="6 13" id="KW-0227">DNA damage</keyword>
<evidence type="ECO:0000256" key="13">
    <source>
        <dbReference type="HAMAP-Rule" id="MF_00034"/>
    </source>
</evidence>
<feature type="active site" evidence="13">
    <location>
        <position position="140"/>
    </location>
</feature>
<dbReference type="EC" id="3.1.21.10" evidence="13 14"/>
<dbReference type="Proteomes" id="UP000177876">
    <property type="component" value="Unassembled WGS sequence"/>
</dbReference>
<keyword evidence="3 13" id="KW-0540">Nuclease</keyword>
<dbReference type="NCBIfam" id="NF000711">
    <property type="entry name" value="PRK00039.2-1"/>
    <property type="match status" value="1"/>
</dbReference>
<keyword evidence="4 13" id="KW-0479">Metal-binding</keyword>
<keyword evidence="10 13" id="KW-0233">DNA recombination</keyword>
<dbReference type="HAMAP" id="MF_00034">
    <property type="entry name" value="RuvC"/>
    <property type="match status" value="1"/>
</dbReference>
<dbReference type="Pfam" id="PF02075">
    <property type="entry name" value="RuvC"/>
    <property type="match status" value="1"/>
</dbReference>
<dbReference type="InterPro" id="IPR002176">
    <property type="entry name" value="X-over_junc_endoDNase_RuvC"/>
</dbReference>
<proteinExistence type="inferred from homology"/>
<dbReference type="GO" id="GO:0006281">
    <property type="term" value="P:DNA repair"/>
    <property type="evidence" value="ECO:0007669"/>
    <property type="project" value="UniProtKB-UniRule"/>
</dbReference>
<keyword evidence="5 13" id="KW-0255">Endonuclease</keyword>
<dbReference type="SUPFAM" id="SSF53098">
    <property type="entry name" value="Ribonuclease H-like"/>
    <property type="match status" value="1"/>
</dbReference>
<name>A0A1F2WFX1_9ACTN</name>
<comment type="function">
    <text evidence="13">The RuvA-RuvB-RuvC complex processes Holliday junction (HJ) DNA during genetic recombination and DNA repair. Endonuclease that resolves HJ intermediates. Cleaves cruciform DNA by making single-stranded nicks across the HJ at symmetrical positions within the homologous arms, yielding a 5'-phosphate and a 3'-hydroxyl group; requires a central core of homology in the junction. The consensus cleavage sequence is 5'-(A/T)TT(C/G)-3'. Cleavage occurs on the 3'-side of the TT dinucleotide at the point of strand exchange. HJ branch migration catalyzed by RuvA-RuvB allows RuvC to scan DNA until it finds its consensus sequence, where it cleaves and resolves the cruciform DNA.</text>
</comment>
<dbReference type="GO" id="GO:0000287">
    <property type="term" value="F:magnesium ion binding"/>
    <property type="evidence" value="ECO:0007669"/>
    <property type="project" value="UniProtKB-UniRule"/>
</dbReference>
<comment type="similarity">
    <text evidence="1 13">Belongs to the RuvC family.</text>
</comment>
<evidence type="ECO:0000256" key="10">
    <source>
        <dbReference type="ARBA" id="ARBA00023172"/>
    </source>
</evidence>
<comment type="subunit">
    <text evidence="13">Homodimer which binds Holliday junction (HJ) DNA. The HJ becomes 2-fold symmetrical on binding to RuvC with unstacked arms; it has a different conformation from HJ DNA in complex with RuvA. In the full resolvosome a probable DNA-RuvA(4)-RuvB(12)-RuvC(2) complex forms which resolves the HJ.</text>
</comment>
<evidence type="ECO:0000256" key="11">
    <source>
        <dbReference type="ARBA" id="ARBA00023204"/>
    </source>
</evidence>
<comment type="catalytic activity">
    <reaction evidence="12 13">
        <text>Endonucleolytic cleavage at a junction such as a reciprocal single-stranded crossover between two homologous DNA duplexes (Holliday junction).</text>
        <dbReference type="EC" id="3.1.21.10"/>
    </reaction>
</comment>
<evidence type="ECO:0000313" key="16">
    <source>
        <dbReference type="Proteomes" id="UP000177876"/>
    </source>
</evidence>
<comment type="subcellular location">
    <subcellularLocation>
        <location evidence="13">Cytoplasm</location>
    </subcellularLocation>
</comment>
<feature type="binding site" evidence="13">
    <location>
        <position position="140"/>
    </location>
    <ligand>
        <name>Mg(2+)</name>
        <dbReference type="ChEBI" id="CHEBI:18420"/>
        <label>1</label>
    </ligand>
</feature>
<evidence type="ECO:0000256" key="2">
    <source>
        <dbReference type="ARBA" id="ARBA00022490"/>
    </source>
</evidence>